<accession>A0AAV4GT86</accession>
<dbReference type="EMBL" id="BMAT01005197">
    <property type="protein sequence ID" value="GFR88987.1"/>
    <property type="molecule type" value="Genomic_DNA"/>
</dbReference>
<evidence type="ECO:0000256" key="1">
    <source>
        <dbReference type="SAM" id="MobiDB-lite"/>
    </source>
</evidence>
<name>A0AAV4GT86_9GAST</name>
<sequence>MPQNGKQLRPAHHGGVRESTTESRAGGLHHAAATKEMKTIRVVNAKRPLTDITLLGPEELRTALEAL</sequence>
<evidence type="ECO:0000313" key="3">
    <source>
        <dbReference type="Proteomes" id="UP000762676"/>
    </source>
</evidence>
<evidence type="ECO:0000313" key="2">
    <source>
        <dbReference type="EMBL" id="GFR88987.1"/>
    </source>
</evidence>
<feature type="non-terminal residue" evidence="2">
    <location>
        <position position="67"/>
    </location>
</feature>
<protein>
    <submittedName>
        <fullName evidence="2">Uncharacterized protein</fullName>
    </submittedName>
</protein>
<dbReference type="AlphaFoldDB" id="A0AAV4GT86"/>
<comment type="caution">
    <text evidence="2">The sequence shown here is derived from an EMBL/GenBank/DDBJ whole genome shotgun (WGS) entry which is preliminary data.</text>
</comment>
<gene>
    <name evidence="2" type="ORF">ElyMa_002531700</name>
</gene>
<proteinExistence type="predicted"/>
<organism evidence="2 3">
    <name type="scientific">Elysia marginata</name>
    <dbReference type="NCBI Taxonomy" id="1093978"/>
    <lineage>
        <taxon>Eukaryota</taxon>
        <taxon>Metazoa</taxon>
        <taxon>Spiralia</taxon>
        <taxon>Lophotrochozoa</taxon>
        <taxon>Mollusca</taxon>
        <taxon>Gastropoda</taxon>
        <taxon>Heterobranchia</taxon>
        <taxon>Euthyneura</taxon>
        <taxon>Panpulmonata</taxon>
        <taxon>Sacoglossa</taxon>
        <taxon>Placobranchoidea</taxon>
        <taxon>Plakobranchidae</taxon>
        <taxon>Elysia</taxon>
    </lineage>
</organism>
<reference evidence="2 3" key="1">
    <citation type="journal article" date="2021" name="Elife">
        <title>Chloroplast acquisition without the gene transfer in kleptoplastic sea slugs, Plakobranchus ocellatus.</title>
        <authorList>
            <person name="Maeda T."/>
            <person name="Takahashi S."/>
            <person name="Yoshida T."/>
            <person name="Shimamura S."/>
            <person name="Takaki Y."/>
            <person name="Nagai Y."/>
            <person name="Toyoda A."/>
            <person name="Suzuki Y."/>
            <person name="Arimoto A."/>
            <person name="Ishii H."/>
            <person name="Satoh N."/>
            <person name="Nishiyama T."/>
            <person name="Hasebe M."/>
            <person name="Maruyama T."/>
            <person name="Minagawa J."/>
            <person name="Obokata J."/>
            <person name="Shigenobu S."/>
        </authorList>
    </citation>
    <scope>NUCLEOTIDE SEQUENCE [LARGE SCALE GENOMIC DNA]</scope>
</reference>
<keyword evidence="3" id="KW-1185">Reference proteome</keyword>
<feature type="region of interest" description="Disordered" evidence="1">
    <location>
        <begin position="1"/>
        <end position="33"/>
    </location>
</feature>
<dbReference type="Proteomes" id="UP000762676">
    <property type="component" value="Unassembled WGS sequence"/>
</dbReference>